<reference evidence="7" key="1">
    <citation type="submission" date="2020-05" db="EMBL/GenBank/DDBJ databases">
        <authorList>
            <person name="Chiriac C."/>
            <person name="Salcher M."/>
            <person name="Ghai R."/>
            <person name="Kavagutti S V."/>
        </authorList>
    </citation>
    <scope>NUCLEOTIDE SEQUENCE</scope>
</reference>
<dbReference type="PANTHER" id="PTHR30055:SF234">
    <property type="entry name" value="HTH-TYPE TRANSCRIPTIONAL REGULATOR BETI"/>
    <property type="match status" value="1"/>
</dbReference>
<evidence type="ECO:0000256" key="4">
    <source>
        <dbReference type="SAM" id="MobiDB-lite"/>
    </source>
</evidence>
<dbReference type="AlphaFoldDB" id="A0A6J6THK1"/>
<sequence>MTTAAEPSENPDLRAVDGRVPGRRGMATRQRLLQCTSDLLETTSYRDLKVVDIAREAGTSPATFYQYFPDAESALLALADRLVGEGGQRLIQPLRSADWQGSNAYLACEAVADAFLDFWADHSALMAVIDLAALEGDQRFRDCRIQLLNTFTVAATEVLTRQRDAGFAAAEVDPEATAVVLVSMLSHVAAHQLGITQAGVSLEHLRDAMARVMYNSPLGKTDTFGTTI</sequence>
<dbReference type="InterPro" id="IPR001647">
    <property type="entry name" value="HTH_TetR"/>
</dbReference>
<dbReference type="PROSITE" id="PS50977">
    <property type="entry name" value="HTH_TETR_2"/>
    <property type="match status" value="1"/>
</dbReference>
<feature type="region of interest" description="Disordered" evidence="4">
    <location>
        <begin position="1"/>
        <end position="20"/>
    </location>
</feature>
<dbReference type="Pfam" id="PF00440">
    <property type="entry name" value="TetR_N"/>
    <property type="match status" value="1"/>
</dbReference>
<dbReference type="InterPro" id="IPR036271">
    <property type="entry name" value="Tet_transcr_reg_TetR-rel_C_sf"/>
</dbReference>
<organism evidence="7">
    <name type="scientific">freshwater metagenome</name>
    <dbReference type="NCBI Taxonomy" id="449393"/>
    <lineage>
        <taxon>unclassified sequences</taxon>
        <taxon>metagenomes</taxon>
        <taxon>ecological metagenomes</taxon>
    </lineage>
</organism>
<dbReference type="GO" id="GO:0000976">
    <property type="term" value="F:transcription cis-regulatory region binding"/>
    <property type="evidence" value="ECO:0007669"/>
    <property type="project" value="TreeGrafter"/>
</dbReference>
<dbReference type="EMBL" id="CAFBMG010000056">
    <property type="protein sequence ID" value="CAB4901699.1"/>
    <property type="molecule type" value="Genomic_DNA"/>
</dbReference>
<dbReference type="SUPFAM" id="SSF48498">
    <property type="entry name" value="Tetracyclin repressor-like, C-terminal domain"/>
    <property type="match status" value="1"/>
</dbReference>
<dbReference type="Gene3D" id="1.10.357.10">
    <property type="entry name" value="Tetracycline Repressor, domain 2"/>
    <property type="match status" value="1"/>
</dbReference>
<evidence type="ECO:0000256" key="1">
    <source>
        <dbReference type="ARBA" id="ARBA00023015"/>
    </source>
</evidence>
<evidence type="ECO:0000313" key="8">
    <source>
        <dbReference type="EMBL" id="CAB4901699.1"/>
    </source>
</evidence>
<evidence type="ECO:0000256" key="2">
    <source>
        <dbReference type="ARBA" id="ARBA00023125"/>
    </source>
</evidence>
<name>A0A6J6THK1_9ZZZZ</name>
<evidence type="ECO:0000313" key="7">
    <source>
        <dbReference type="EMBL" id="CAB4745799.1"/>
    </source>
</evidence>
<feature type="domain" description="HTH tetR-type" evidence="5">
    <location>
        <begin position="26"/>
        <end position="86"/>
    </location>
</feature>
<dbReference type="InterPro" id="IPR050109">
    <property type="entry name" value="HTH-type_TetR-like_transc_reg"/>
</dbReference>
<proteinExistence type="predicted"/>
<keyword evidence="2" id="KW-0238">DNA-binding</keyword>
<dbReference type="PANTHER" id="PTHR30055">
    <property type="entry name" value="HTH-TYPE TRANSCRIPTIONAL REGULATOR RUTR"/>
    <property type="match status" value="1"/>
</dbReference>
<keyword evidence="1" id="KW-0805">Transcription regulation</keyword>
<gene>
    <name evidence="6" type="ORF">UFOPK1358_00362</name>
    <name evidence="7" type="ORF">UFOPK2766_01351</name>
    <name evidence="8" type="ORF">UFOPK3519_00867</name>
</gene>
<keyword evidence="3" id="KW-0804">Transcription</keyword>
<dbReference type="InterPro" id="IPR009057">
    <property type="entry name" value="Homeodomain-like_sf"/>
</dbReference>
<dbReference type="GO" id="GO:0003700">
    <property type="term" value="F:DNA-binding transcription factor activity"/>
    <property type="evidence" value="ECO:0007669"/>
    <property type="project" value="TreeGrafter"/>
</dbReference>
<evidence type="ECO:0000313" key="6">
    <source>
        <dbReference type="EMBL" id="CAB4531215.1"/>
    </source>
</evidence>
<dbReference type="InterPro" id="IPR011075">
    <property type="entry name" value="TetR_C"/>
</dbReference>
<dbReference type="Pfam" id="PF19352">
    <property type="entry name" value="TetR_C_38"/>
    <property type="match status" value="1"/>
</dbReference>
<dbReference type="EMBL" id="CAEZSF010000019">
    <property type="protein sequence ID" value="CAB4531215.1"/>
    <property type="molecule type" value="Genomic_DNA"/>
</dbReference>
<evidence type="ECO:0000259" key="5">
    <source>
        <dbReference type="PROSITE" id="PS50977"/>
    </source>
</evidence>
<dbReference type="SUPFAM" id="SSF46689">
    <property type="entry name" value="Homeodomain-like"/>
    <property type="match status" value="1"/>
</dbReference>
<dbReference type="Gene3D" id="1.10.10.60">
    <property type="entry name" value="Homeodomain-like"/>
    <property type="match status" value="1"/>
</dbReference>
<accession>A0A6J6THK1</accession>
<dbReference type="EMBL" id="CAEZYU010000060">
    <property type="protein sequence ID" value="CAB4745799.1"/>
    <property type="molecule type" value="Genomic_DNA"/>
</dbReference>
<protein>
    <submittedName>
        <fullName evidence="7">Unannotated protein</fullName>
    </submittedName>
</protein>
<evidence type="ECO:0000256" key="3">
    <source>
        <dbReference type="ARBA" id="ARBA00023163"/>
    </source>
</evidence>